<evidence type="ECO:0000313" key="6">
    <source>
        <dbReference type="Proteomes" id="UP000087766"/>
    </source>
</evidence>
<keyword evidence="6" id="KW-1185">Reference proteome</keyword>
<feature type="active site" evidence="5">
    <location>
        <position position="63"/>
    </location>
</feature>
<dbReference type="RefSeq" id="XP_014489573.1">
    <property type="nucleotide sequence ID" value="XM_014634087.1"/>
</dbReference>
<reference evidence="7" key="1">
    <citation type="submission" date="2025-08" db="UniProtKB">
        <authorList>
            <consortium name="RefSeq"/>
        </authorList>
    </citation>
    <scope>IDENTIFICATION</scope>
    <source>
        <tissue evidence="7">Leaf</tissue>
    </source>
</reference>
<proteinExistence type="inferred from homology"/>
<gene>
    <name evidence="7" type="primary">LOC106752405</name>
</gene>
<evidence type="ECO:0000256" key="3">
    <source>
        <dbReference type="ARBA" id="ARBA00022679"/>
    </source>
</evidence>
<dbReference type="PROSITE" id="PS00094">
    <property type="entry name" value="C5_MTASE_1"/>
    <property type="match status" value="1"/>
</dbReference>
<evidence type="ECO:0000256" key="4">
    <source>
        <dbReference type="ARBA" id="ARBA00022691"/>
    </source>
</evidence>
<dbReference type="PANTHER" id="PTHR10629:SF52">
    <property type="entry name" value="DNA (CYTOSINE-5)-METHYLTRANSFERASE 1"/>
    <property type="match status" value="1"/>
</dbReference>
<dbReference type="PROSITE" id="PS51679">
    <property type="entry name" value="SAM_MT_C5"/>
    <property type="match status" value="1"/>
</dbReference>
<dbReference type="InterPro" id="IPR018117">
    <property type="entry name" value="C5_DNA_meth_AS"/>
</dbReference>
<dbReference type="Gene3D" id="3.40.50.150">
    <property type="entry name" value="Vaccinia Virus protein VP39"/>
    <property type="match status" value="1"/>
</dbReference>
<comment type="similarity">
    <text evidence="5">Belongs to the class I-like SAM-binding methyltransferase superfamily. C5-methyltransferase family.</text>
</comment>
<evidence type="ECO:0000256" key="1">
    <source>
        <dbReference type="ARBA" id="ARBA00011975"/>
    </source>
</evidence>
<dbReference type="Gene3D" id="3.90.120.10">
    <property type="entry name" value="DNA Methylase, subunit A, domain 2"/>
    <property type="match status" value="1"/>
</dbReference>
<dbReference type="AlphaFoldDB" id="A0A1S3T731"/>
<evidence type="ECO:0000256" key="5">
    <source>
        <dbReference type="PROSITE-ProRule" id="PRU01016"/>
    </source>
</evidence>
<dbReference type="GO" id="GO:0003886">
    <property type="term" value="F:DNA (cytosine-5-)-methyltransferase activity"/>
    <property type="evidence" value="ECO:0007669"/>
    <property type="project" value="UniProtKB-EC"/>
</dbReference>
<dbReference type="GO" id="GO:0032259">
    <property type="term" value="P:methylation"/>
    <property type="evidence" value="ECO:0007669"/>
    <property type="project" value="UniProtKB-KW"/>
</dbReference>
<name>A0A1S3T731_VIGRR</name>
<protein>
    <recommendedName>
        <fullName evidence="1">DNA (cytosine-5-)-methyltransferase</fullName>
        <ecNumber evidence="1">2.1.1.37</ecNumber>
    </recommendedName>
</protein>
<dbReference type="OrthoDB" id="5376140at2759"/>
<dbReference type="PANTHER" id="PTHR10629">
    <property type="entry name" value="CYTOSINE-SPECIFIC METHYLTRANSFERASE"/>
    <property type="match status" value="1"/>
</dbReference>
<keyword evidence="2 5" id="KW-0489">Methyltransferase</keyword>
<dbReference type="KEGG" id="vra:106752405"/>
<dbReference type="GO" id="GO:0044027">
    <property type="term" value="P:negative regulation of gene expression via chromosomal CpG island methylation"/>
    <property type="evidence" value="ECO:0007669"/>
    <property type="project" value="TreeGrafter"/>
</dbReference>
<dbReference type="InterPro" id="IPR050390">
    <property type="entry name" value="C5-Methyltransferase"/>
</dbReference>
<evidence type="ECO:0000313" key="7">
    <source>
        <dbReference type="RefSeq" id="XP_014489573.1"/>
    </source>
</evidence>
<dbReference type="InterPro" id="IPR001525">
    <property type="entry name" value="C5_MeTfrase"/>
</dbReference>
<organism evidence="6 7">
    <name type="scientific">Vigna radiata var. radiata</name>
    <name type="common">Mung bean</name>
    <name type="synonym">Phaseolus aureus</name>
    <dbReference type="NCBI Taxonomy" id="3916"/>
    <lineage>
        <taxon>Eukaryota</taxon>
        <taxon>Viridiplantae</taxon>
        <taxon>Streptophyta</taxon>
        <taxon>Embryophyta</taxon>
        <taxon>Tracheophyta</taxon>
        <taxon>Spermatophyta</taxon>
        <taxon>Magnoliopsida</taxon>
        <taxon>eudicotyledons</taxon>
        <taxon>Gunneridae</taxon>
        <taxon>Pentapetalae</taxon>
        <taxon>rosids</taxon>
        <taxon>fabids</taxon>
        <taxon>Fabales</taxon>
        <taxon>Fabaceae</taxon>
        <taxon>Papilionoideae</taxon>
        <taxon>50 kb inversion clade</taxon>
        <taxon>NPAAA clade</taxon>
        <taxon>indigoferoid/millettioid clade</taxon>
        <taxon>Phaseoleae</taxon>
        <taxon>Vigna</taxon>
    </lineage>
</organism>
<evidence type="ECO:0000256" key="2">
    <source>
        <dbReference type="ARBA" id="ARBA00022603"/>
    </source>
</evidence>
<dbReference type="Proteomes" id="UP000087766">
    <property type="component" value="Unplaced"/>
</dbReference>
<keyword evidence="4 5" id="KW-0949">S-adenosyl-L-methionine</keyword>
<keyword evidence="3 5" id="KW-0808">Transferase</keyword>
<sequence>MGYKLAGFDHLGGVEIDPKIAKLYIKNHNPKYFYPEDVRDFNKRNDLPTELYDLDILDGSPPCTTFSMTGKREQTWGVKKLFREGQKKQTLDDLVLVYCDTIGKLRPKVAVLENVPGIIAGRAKKYAIEVHERLNSIGYDVQLFQLNSATMGVPQARERIFFIARRKDLKLPKLKFEFNEPPIPFGHIADKGCKLGNPKPLIPSLSDRWSYLTYADPSFRYADAKYRNKKEANSFFSSKLHYDDKVANTLVCSGDFVYYHEKRNLTDVEYRRMSSFPSDYDFCTANVRYVCGMSVPPLMIARVANSIREQCF</sequence>
<dbReference type="Pfam" id="PF00145">
    <property type="entry name" value="DNA_methylase"/>
    <property type="match status" value="1"/>
</dbReference>
<dbReference type="STRING" id="3916.A0A1S3T731"/>
<dbReference type="SUPFAM" id="SSF53335">
    <property type="entry name" value="S-adenosyl-L-methionine-dependent methyltransferases"/>
    <property type="match status" value="1"/>
</dbReference>
<dbReference type="PRINTS" id="PR00105">
    <property type="entry name" value="C5METTRFRASE"/>
</dbReference>
<dbReference type="GeneID" id="106752405"/>
<dbReference type="InterPro" id="IPR029063">
    <property type="entry name" value="SAM-dependent_MTases_sf"/>
</dbReference>
<dbReference type="EC" id="2.1.1.37" evidence="1"/>
<dbReference type="GO" id="GO:0003677">
    <property type="term" value="F:DNA binding"/>
    <property type="evidence" value="ECO:0007669"/>
    <property type="project" value="TreeGrafter"/>
</dbReference>
<accession>A0A1S3T731</accession>